<evidence type="ECO:0000313" key="7">
    <source>
        <dbReference type="EMBL" id="MBW65845.1"/>
    </source>
</evidence>
<comment type="function">
    <text evidence="6">Gustatory receptor which mediates acceptance or avoidance behavior, depending on its substrates.</text>
</comment>
<keyword evidence="2 6" id="KW-1003">Cell membrane</keyword>
<name>A0A2M4CKT7_ANODA</name>
<comment type="similarity">
    <text evidence="6">Belongs to the insect chemoreceptor superfamily. Gustatory receptor (GR) family.</text>
</comment>
<protein>
    <recommendedName>
        <fullName evidence="6">Gustatory receptor</fullName>
    </recommendedName>
</protein>
<dbReference type="GO" id="GO:0007165">
    <property type="term" value="P:signal transduction"/>
    <property type="evidence" value="ECO:0007669"/>
    <property type="project" value="UniProtKB-KW"/>
</dbReference>
<feature type="transmembrane region" description="Helical" evidence="6">
    <location>
        <begin position="243"/>
        <end position="263"/>
    </location>
</feature>
<evidence type="ECO:0000256" key="2">
    <source>
        <dbReference type="ARBA" id="ARBA00022475"/>
    </source>
</evidence>
<feature type="transmembrane region" description="Helical" evidence="6">
    <location>
        <begin position="69"/>
        <end position="94"/>
    </location>
</feature>
<accession>A0A2M4CKT7</accession>
<dbReference type="GO" id="GO:0050909">
    <property type="term" value="P:sensory perception of taste"/>
    <property type="evidence" value="ECO:0007669"/>
    <property type="project" value="InterPro"/>
</dbReference>
<proteinExistence type="inferred from homology"/>
<feature type="transmembrane region" description="Helical" evidence="6">
    <location>
        <begin position="35"/>
        <end position="57"/>
    </location>
</feature>
<evidence type="ECO:0000256" key="5">
    <source>
        <dbReference type="ARBA" id="ARBA00023136"/>
    </source>
</evidence>
<dbReference type="EMBL" id="GGFL01001667">
    <property type="protein sequence ID" value="MBW65845.1"/>
    <property type="molecule type" value="Transcribed_RNA"/>
</dbReference>
<comment type="subcellular location">
    <subcellularLocation>
        <location evidence="1 6">Cell membrane</location>
        <topology evidence="1 6">Multi-pass membrane protein</topology>
    </subcellularLocation>
</comment>
<dbReference type="GO" id="GO:0005886">
    <property type="term" value="C:plasma membrane"/>
    <property type="evidence" value="ECO:0007669"/>
    <property type="project" value="UniProtKB-SubCell"/>
</dbReference>
<keyword evidence="6" id="KW-0675">Receptor</keyword>
<evidence type="ECO:0000256" key="3">
    <source>
        <dbReference type="ARBA" id="ARBA00022692"/>
    </source>
</evidence>
<comment type="caution">
    <text evidence="6">Lacks conserved residue(s) required for the propagation of feature annotation.</text>
</comment>
<dbReference type="InterPro" id="IPR013604">
    <property type="entry name" value="7TM_chemorcpt"/>
</dbReference>
<keyword evidence="6" id="KW-0807">Transducer</keyword>
<evidence type="ECO:0000256" key="6">
    <source>
        <dbReference type="RuleBase" id="RU363108"/>
    </source>
</evidence>
<keyword evidence="4 6" id="KW-1133">Transmembrane helix</keyword>
<feature type="transmembrane region" description="Helical" evidence="6">
    <location>
        <begin position="133"/>
        <end position="152"/>
    </location>
</feature>
<evidence type="ECO:0000256" key="4">
    <source>
        <dbReference type="ARBA" id="ARBA00022989"/>
    </source>
</evidence>
<sequence length="325" mass="36797">MQCLYRHVAWLGKLNIVSVRYDSTTGAFAAAGYGAFRFAVLLISSLLGAIYVFCRYSKDFIIYFDQGAFYLYVFIIVKLTFVTICVVLPLPVYWRRGELVAGLNVLLRNETLLCVVLPPTVKRHSYQFVNKCCQVVFWTSIGLALLFFVGYLKTSWVLSDEPLLSYLSAVFHILVSLYIDCTLSLCCLIILIVLEQLSCLEQRLLTIAQWTVETMCAKESLLSTFCQLYDAITGIVLPSLSSYFGPILTLLCPMVVWHCSIRLMNLLELLEDGHLSTNGFDDMLISTMGLIWMVNDIKKLVVVLMLSEFLHRKVSWTGSTSNSRT</sequence>
<keyword evidence="5 6" id="KW-0472">Membrane</keyword>
<reference evidence="7" key="1">
    <citation type="submission" date="2018-01" db="EMBL/GenBank/DDBJ databases">
        <title>An insight into the sialome of Amazonian anophelines.</title>
        <authorList>
            <person name="Ribeiro J.M."/>
            <person name="Scarpassa V."/>
            <person name="Calvo E."/>
        </authorList>
    </citation>
    <scope>NUCLEOTIDE SEQUENCE</scope>
</reference>
<feature type="transmembrane region" description="Helical" evidence="6">
    <location>
        <begin position="164"/>
        <end position="194"/>
    </location>
</feature>
<keyword evidence="3 6" id="KW-0812">Transmembrane</keyword>
<dbReference type="Pfam" id="PF08395">
    <property type="entry name" value="7tm_7"/>
    <property type="match status" value="1"/>
</dbReference>
<organism evidence="7">
    <name type="scientific">Anopheles darlingi</name>
    <name type="common">Mosquito</name>
    <dbReference type="NCBI Taxonomy" id="43151"/>
    <lineage>
        <taxon>Eukaryota</taxon>
        <taxon>Metazoa</taxon>
        <taxon>Ecdysozoa</taxon>
        <taxon>Arthropoda</taxon>
        <taxon>Hexapoda</taxon>
        <taxon>Insecta</taxon>
        <taxon>Pterygota</taxon>
        <taxon>Neoptera</taxon>
        <taxon>Endopterygota</taxon>
        <taxon>Diptera</taxon>
        <taxon>Nematocera</taxon>
        <taxon>Culicoidea</taxon>
        <taxon>Culicidae</taxon>
        <taxon>Anophelinae</taxon>
        <taxon>Anopheles</taxon>
    </lineage>
</organism>
<evidence type="ECO:0000256" key="1">
    <source>
        <dbReference type="ARBA" id="ARBA00004651"/>
    </source>
</evidence>
<dbReference type="AlphaFoldDB" id="A0A2M4CKT7"/>